<gene>
    <name evidence="2" type="ORF">PCOR1329_LOCUS73594</name>
</gene>
<feature type="compositionally biased region" description="Acidic residues" evidence="1">
    <location>
        <begin position="671"/>
        <end position="682"/>
    </location>
</feature>
<evidence type="ECO:0000313" key="2">
    <source>
        <dbReference type="EMBL" id="CAK0894576.1"/>
    </source>
</evidence>
<feature type="region of interest" description="Disordered" evidence="1">
    <location>
        <begin position="1"/>
        <end position="24"/>
    </location>
</feature>
<reference evidence="2" key="1">
    <citation type="submission" date="2023-10" db="EMBL/GenBank/DDBJ databases">
        <authorList>
            <person name="Chen Y."/>
            <person name="Shah S."/>
            <person name="Dougan E. K."/>
            <person name="Thang M."/>
            <person name="Chan C."/>
        </authorList>
    </citation>
    <scope>NUCLEOTIDE SEQUENCE [LARGE SCALE GENOMIC DNA]</scope>
</reference>
<evidence type="ECO:0000313" key="3">
    <source>
        <dbReference type="Proteomes" id="UP001189429"/>
    </source>
</evidence>
<protein>
    <submittedName>
        <fullName evidence="2">Uncharacterized protein</fullName>
    </submittedName>
</protein>
<name>A0ABN9X917_9DINO</name>
<feature type="compositionally biased region" description="Basic residues" evidence="1">
    <location>
        <begin position="320"/>
        <end position="333"/>
    </location>
</feature>
<feature type="compositionally biased region" description="Acidic residues" evidence="1">
    <location>
        <begin position="690"/>
        <end position="699"/>
    </location>
</feature>
<feature type="region of interest" description="Disordered" evidence="1">
    <location>
        <begin position="669"/>
        <end position="699"/>
    </location>
</feature>
<dbReference type="EMBL" id="CAUYUJ010019920">
    <property type="protein sequence ID" value="CAK0894576.1"/>
    <property type="molecule type" value="Genomic_DNA"/>
</dbReference>
<keyword evidence="3" id="KW-1185">Reference proteome</keyword>
<feature type="compositionally biased region" description="Low complexity" evidence="1">
    <location>
        <begin position="420"/>
        <end position="432"/>
    </location>
</feature>
<dbReference type="Proteomes" id="UP001189429">
    <property type="component" value="Unassembled WGS sequence"/>
</dbReference>
<proteinExistence type="predicted"/>
<comment type="caution">
    <text evidence="2">The sequence shown here is derived from an EMBL/GenBank/DDBJ whole genome shotgun (WGS) entry which is preliminary data.</text>
</comment>
<feature type="region of interest" description="Disordered" evidence="1">
    <location>
        <begin position="404"/>
        <end position="437"/>
    </location>
</feature>
<feature type="region of interest" description="Disordered" evidence="1">
    <location>
        <begin position="311"/>
        <end position="333"/>
    </location>
</feature>
<feature type="compositionally biased region" description="Basic residues" evidence="1">
    <location>
        <begin position="408"/>
        <end position="419"/>
    </location>
</feature>
<accession>A0ABN9X917</accession>
<sequence length="757" mass="83372">MVVKPRRAPAAAAPPDDDAVDAPQADPKVQGEVRKRLVLKFLLQPGVLMKLFSIAGESNGDIRRILHWVLKHDGGSISAADMVNIRNRYGFSQDEDVDDADVLESRISTFTAWCAGVPIERSLSRLCAHLRPGSSYNYRVQQLFGDSPSVLGHAARVVWAGAAHVWWRLWKQMVDGFPARTFAACSPLLKPECRRAKCMGVASSPSCCLDDSFTGNLFRSMEQCEQGEGEDAAAFSSRVAHAKAAFLASDLVQRKVNVIAKQGRIAVWAMECEHAHTNADAGASKHLGPGKSLETLSADHVISAAKAHLPTSIDSEGGRGRRQGRGGRRCAKRKWADALDGARRNARSGQTTSWAKFKAEAWAKSRQAAMNFRSINDPAFLRYACDRWRQLPVEGRRRFKLAAQSHNAQRRAPGRRRRLAAAAGPVGPGRPRLSGAWGTGDEKDMLTVYDIVTGLQHGFNRSTAVTAFQERHHHVSGSPETERVLLQNAAEFKVPCCKLGYCQQAVGDRFSDMASIHSDMQRVMIEECGKEKVANNGVLLYLFAVGRAATEGATHAFASMCCISAMQVMNPIYSIMLRVSRVEADPPEQRLGSFDDVWIEARGGALVPTSVRLCSCHCGLDFVHSKTMVVEVLATWSRANMRIGMASLSYEHEALDVLKITGVEWSKPLDSDDFDGDEDPDDPLAWVADADGDEEDVDPEMEQLCRDIRREYASVRRDRARRIDAARRRRAQPKAAPVPPAPHQAQVVESSVSRRCK</sequence>
<evidence type="ECO:0000256" key="1">
    <source>
        <dbReference type="SAM" id="MobiDB-lite"/>
    </source>
</evidence>
<organism evidence="2 3">
    <name type="scientific">Prorocentrum cordatum</name>
    <dbReference type="NCBI Taxonomy" id="2364126"/>
    <lineage>
        <taxon>Eukaryota</taxon>
        <taxon>Sar</taxon>
        <taxon>Alveolata</taxon>
        <taxon>Dinophyceae</taxon>
        <taxon>Prorocentrales</taxon>
        <taxon>Prorocentraceae</taxon>
        <taxon>Prorocentrum</taxon>
    </lineage>
</organism>
<feature type="region of interest" description="Disordered" evidence="1">
    <location>
        <begin position="720"/>
        <end position="757"/>
    </location>
</feature>